<comment type="caution">
    <text evidence="2">The sequence shown here is derived from an EMBL/GenBank/DDBJ whole genome shotgun (WGS) entry which is preliminary data.</text>
</comment>
<name>A0A5D0MME9_FLESI</name>
<feature type="signal peptide" evidence="1">
    <location>
        <begin position="1"/>
        <end position="27"/>
    </location>
</feature>
<gene>
    <name evidence="2" type="ORF">FXF49_10455</name>
</gene>
<accession>A0A5D0MME9</accession>
<protein>
    <submittedName>
        <fullName evidence="2">Uncharacterized protein</fullName>
    </submittedName>
</protein>
<dbReference type="AlphaFoldDB" id="A0A5D0MME9"/>
<dbReference type="Proteomes" id="UP000323337">
    <property type="component" value="Unassembled WGS sequence"/>
</dbReference>
<keyword evidence="1" id="KW-0732">Signal</keyword>
<sequence length="141" mass="15995">MKKFKKIFSGVLLVFFLISLLYSYTHAKENTKNITGSLNSIVNKIDGISIVAKPVNLSSSEIVFEIAINTHSGSLDFDMSQISELVINNEKVMKPIKWKGSAPGGHHRYGKILFAGYEKEINKMELIIKDNDNKRIYEWTL</sequence>
<evidence type="ECO:0000256" key="1">
    <source>
        <dbReference type="SAM" id="SignalP"/>
    </source>
</evidence>
<proteinExistence type="predicted"/>
<evidence type="ECO:0000313" key="3">
    <source>
        <dbReference type="Proteomes" id="UP000323337"/>
    </source>
</evidence>
<dbReference type="RefSeq" id="WP_303701841.1">
    <property type="nucleotide sequence ID" value="NZ_VSIV01000302.1"/>
</dbReference>
<evidence type="ECO:0000313" key="2">
    <source>
        <dbReference type="EMBL" id="TYB32641.1"/>
    </source>
</evidence>
<feature type="chain" id="PRO_5022922764" evidence="1">
    <location>
        <begin position="28"/>
        <end position="141"/>
    </location>
</feature>
<organism evidence="2 3">
    <name type="scientific">Flexistipes sinusarabici</name>
    <dbReference type="NCBI Taxonomy" id="2352"/>
    <lineage>
        <taxon>Bacteria</taxon>
        <taxon>Pseudomonadati</taxon>
        <taxon>Deferribacterota</taxon>
        <taxon>Deferribacteres</taxon>
        <taxon>Deferribacterales</taxon>
        <taxon>Flexistipitaceae</taxon>
        <taxon>Flexistipes</taxon>
    </lineage>
</organism>
<reference evidence="2 3" key="1">
    <citation type="submission" date="2019-08" db="EMBL/GenBank/DDBJ databases">
        <title>Genomic characterization of a novel candidate phylum (ARYD3) from a high temperature, high salinity tertiary oil reservoir in north central Oklahoma, USA.</title>
        <authorList>
            <person name="Youssef N.H."/>
            <person name="Yadav A."/>
            <person name="Elshahed M.S."/>
        </authorList>
    </citation>
    <scope>NUCLEOTIDE SEQUENCE [LARGE SCALE GENOMIC DNA]</scope>
    <source>
        <strain evidence="2">ARYD1</strain>
    </source>
</reference>
<dbReference type="EMBL" id="VSIV01000302">
    <property type="protein sequence ID" value="TYB32641.1"/>
    <property type="molecule type" value="Genomic_DNA"/>
</dbReference>